<keyword evidence="2" id="KW-1003">Cell membrane</keyword>
<feature type="non-terminal residue" evidence="8">
    <location>
        <position position="104"/>
    </location>
</feature>
<evidence type="ECO:0000256" key="6">
    <source>
        <dbReference type="ARBA" id="ARBA00023157"/>
    </source>
</evidence>
<dbReference type="Proteomes" id="UP000519225">
    <property type="component" value="Unassembled WGS sequence"/>
</dbReference>
<dbReference type="PANTHER" id="PTHR19433">
    <property type="entry name" value="T-CELL RECEPTOR ALPHA CHAIN V REGION-RELATED"/>
    <property type="match status" value="1"/>
</dbReference>
<evidence type="ECO:0000256" key="7">
    <source>
        <dbReference type="ARBA" id="ARBA00023180"/>
    </source>
</evidence>
<evidence type="ECO:0000313" key="8">
    <source>
        <dbReference type="EMBL" id="NXT56359.1"/>
    </source>
</evidence>
<evidence type="ECO:0000256" key="3">
    <source>
        <dbReference type="ARBA" id="ARBA00022729"/>
    </source>
</evidence>
<keyword evidence="5" id="KW-0472">Membrane</keyword>
<keyword evidence="3" id="KW-0732">Signal</keyword>
<comment type="subcellular location">
    <subcellularLocation>
        <location evidence="1">Cell membrane</location>
    </subcellularLocation>
</comment>
<keyword evidence="6" id="KW-1015">Disulfide bond</keyword>
<organism evidence="8 9">
    <name type="scientific">Pluvianellus socialis</name>
    <name type="common">Magellanic plover</name>
    <dbReference type="NCBI Taxonomy" id="227228"/>
    <lineage>
        <taxon>Eukaryota</taxon>
        <taxon>Metazoa</taxon>
        <taxon>Chordata</taxon>
        <taxon>Craniata</taxon>
        <taxon>Vertebrata</taxon>
        <taxon>Euteleostomi</taxon>
        <taxon>Archelosauria</taxon>
        <taxon>Archosauria</taxon>
        <taxon>Dinosauria</taxon>
        <taxon>Saurischia</taxon>
        <taxon>Theropoda</taxon>
        <taxon>Coelurosauria</taxon>
        <taxon>Aves</taxon>
        <taxon>Neognathae</taxon>
        <taxon>Neoaves</taxon>
        <taxon>Charadriiformes</taxon>
        <taxon>Charadriidae</taxon>
        <taxon>Pluvianellus</taxon>
    </lineage>
</organism>
<accession>A0A7L3DLH8</accession>
<proteinExistence type="predicted"/>
<feature type="non-terminal residue" evidence="8">
    <location>
        <position position="1"/>
    </location>
</feature>
<dbReference type="GO" id="GO:0009617">
    <property type="term" value="P:response to bacterium"/>
    <property type="evidence" value="ECO:0007669"/>
    <property type="project" value="TreeGrafter"/>
</dbReference>
<keyword evidence="7" id="KW-0325">Glycoprotein</keyword>
<dbReference type="EMBL" id="VZTS01024392">
    <property type="protein sequence ID" value="NXT56359.1"/>
    <property type="molecule type" value="Genomic_DNA"/>
</dbReference>
<dbReference type="GO" id="GO:0005886">
    <property type="term" value="C:plasma membrane"/>
    <property type="evidence" value="ECO:0007669"/>
    <property type="project" value="UniProtKB-SubCell"/>
</dbReference>
<evidence type="ECO:0000313" key="9">
    <source>
        <dbReference type="Proteomes" id="UP000519225"/>
    </source>
</evidence>
<name>A0A7L3DLH8_PLUSO</name>
<reference evidence="8 9" key="1">
    <citation type="submission" date="2019-09" db="EMBL/GenBank/DDBJ databases">
        <title>Bird 10,000 Genomes (B10K) Project - Family phase.</title>
        <authorList>
            <person name="Zhang G."/>
        </authorList>
    </citation>
    <scope>NUCLEOTIDE SEQUENCE [LARGE SCALE GENOMIC DNA]</scope>
    <source>
        <strain evidence="8">B10K-DU-012-14</strain>
        <tissue evidence="8">Blood</tissue>
    </source>
</reference>
<evidence type="ECO:0000256" key="5">
    <source>
        <dbReference type="ARBA" id="ARBA00023136"/>
    </source>
</evidence>
<keyword evidence="4" id="KW-0391">Immunity</keyword>
<dbReference type="AlphaFoldDB" id="A0A7L3DLH8"/>
<gene>
    <name evidence="8" type="primary">Trav262_0</name>
    <name evidence="8" type="ORF">PLUSOC_R05556</name>
</gene>
<evidence type="ECO:0000256" key="1">
    <source>
        <dbReference type="ARBA" id="ARBA00004236"/>
    </source>
</evidence>
<protein>
    <submittedName>
        <fullName evidence="8">TVAZ2 protein</fullName>
    </submittedName>
</protein>
<dbReference type="GO" id="GO:0002376">
    <property type="term" value="P:immune system process"/>
    <property type="evidence" value="ECO:0007669"/>
    <property type="project" value="UniProtKB-KW"/>
</dbReference>
<keyword evidence="9" id="KW-1185">Reference proteome</keyword>
<dbReference type="InterPro" id="IPR036179">
    <property type="entry name" value="Ig-like_dom_sf"/>
</dbReference>
<sequence>YILGRVVAAGRAQVHQDLLAETTESTGIDITCSYPDIQSTEIIHWYRQLPGQRPMFLVSTHKGTEELPDPPGQLSVAANRQSSALWLAWSQQGDTVVYYCALGD</sequence>
<dbReference type="Gene3D" id="2.60.40.10">
    <property type="entry name" value="Immunoglobulins"/>
    <property type="match status" value="1"/>
</dbReference>
<evidence type="ECO:0000256" key="4">
    <source>
        <dbReference type="ARBA" id="ARBA00022859"/>
    </source>
</evidence>
<dbReference type="InterPro" id="IPR013783">
    <property type="entry name" value="Ig-like_fold"/>
</dbReference>
<dbReference type="SUPFAM" id="SSF48726">
    <property type="entry name" value="Immunoglobulin"/>
    <property type="match status" value="1"/>
</dbReference>
<dbReference type="InterPro" id="IPR052051">
    <property type="entry name" value="TCR_complex_component"/>
</dbReference>
<comment type="caution">
    <text evidence="8">The sequence shown here is derived from an EMBL/GenBank/DDBJ whole genome shotgun (WGS) entry which is preliminary data.</text>
</comment>
<dbReference type="PANTHER" id="PTHR19433:SF111">
    <property type="entry name" value="T CELL RECEPTOR ALPHA VARIABLE 4"/>
    <property type="match status" value="1"/>
</dbReference>
<evidence type="ECO:0000256" key="2">
    <source>
        <dbReference type="ARBA" id="ARBA00022475"/>
    </source>
</evidence>